<dbReference type="InterPro" id="IPR003901">
    <property type="entry name" value="Me_CoM_Rdtase_D"/>
</dbReference>
<dbReference type="NCBIfam" id="TIGR03260">
    <property type="entry name" value="met_CoM_red_D"/>
    <property type="match status" value="1"/>
</dbReference>
<dbReference type="AlphaFoldDB" id="A0A1H7M2W7"/>
<accession>A0A1H7M2W7</accession>
<dbReference type="EMBL" id="FOAK01000008">
    <property type="protein sequence ID" value="SEL05075.1"/>
    <property type="molecule type" value="Genomic_DNA"/>
</dbReference>
<dbReference type="Proteomes" id="UP000199506">
    <property type="component" value="Unassembled WGS sequence"/>
</dbReference>
<sequence length="164" mass="18937">MDESEQINVIDVKITPYRFLKPKTTEKILNEIYKLKGQQRVLIHGPSIPKKVFYGPGKGHVVNHTDRKEINVKGCDVELRVMVGEIIVTVDMSELKEFMNNLKDILETHMPCDYYILIGVFTRTKTTISDYLKYGNNFENSIDRRYIGLVDSHSKTSETVKVIK</sequence>
<dbReference type="Pfam" id="PF02505">
    <property type="entry name" value="MCR_D"/>
    <property type="match status" value="1"/>
</dbReference>
<dbReference type="GO" id="GO:0015948">
    <property type="term" value="P:methanogenesis"/>
    <property type="evidence" value="ECO:0007669"/>
    <property type="project" value="UniProtKB-KW"/>
</dbReference>
<keyword evidence="1" id="KW-0484">Methanogenesis</keyword>
<dbReference type="RefSeq" id="WP_069575113.1">
    <property type="nucleotide sequence ID" value="NZ_FOAK01000008.1"/>
</dbReference>
<dbReference type="OrthoDB" id="109281at2157"/>
<evidence type="ECO:0000313" key="3">
    <source>
        <dbReference type="Proteomes" id="UP000199506"/>
    </source>
</evidence>
<proteinExistence type="predicted"/>
<reference evidence="2 3" key="1">
    <citation type="submission" date="2016-10" db="EMBL/GenBank/DDBJ databases">
        <authorList>
            <person name="de Groot N.N."/>
        </authorList>
    </citation>
    <scope>NUCLEOTIDE SEQUENCE [LARGE SCALE GENOMIC DNA]</scope>
    <source>
        <strain evidence="2 3">DSM 11978</strain>
    </source>
</reference>
<dbReference type="STRING" id="190974.SAMN05216439_1875"/>
<evidence type="ECO:0000313" key="2">
    <source>
        <dbReference type="EMBL" id="SEL05075.1"/>
    </source>
</evidence>
<dbReference type="PIRSF" id="PIRSF005636">
    <property type="entry name" value="McrD"/>
    <property type="match status" value="1"/>
</dbReference>
<organism evidence="2 3">
    <name type="scientific">Methanobrevibacter gottschalkii</name>
    <dbReference type="NCBI Taxonomy" id="190974"/>
    <lineage>
        <taxon>Archaea</taxon>
        <taxon>Methanobacteriati</taxon>
        <taxon>Methanobacteriota</taxon>
        <taxon>Methanomada group</taxon>
        <taxon>Methanobacteria</taxon>
        <taxon>Methanobacteriales</taxon>
        <taxon>Methanobacteriaceae</taxon>
        <taxon>Methanobrevibacter</taxon>
    </lineage>
</organism>
<name>A0A1H7M2W7_9EURY</name>
<gene>
    <name evidence="2" type="ORF">SAMN05216439_1875</name>
</gene>
<evidence type="ECO:0000256" key="1">
    <source>
        <dbReference type="ARBA" id="ARBA00022994"/>
    </source>
</evidence>
<protein>
    <submittedName>
        <fullName evidence="2">Methyl-coenzyme M reductase subunit D</fullName>
    </submittedName>
</protein>